<evidence type="ECO:0000313" key="1">
    <source>
        <dbReference type="EMBL" id="WVZ94840.1"/>
    </source>
</evidence>
<accession>A0AAQ3XE13</accession>
<sequence length="139" mass="15675">MSRRMRKRLMKKKWRSMSTLGAAIRMVDQSIIKTDGANALGCFLLALLNLSTHHTVPHSLLLFRFDLHLFRLPPLRAVSKEALHRPYGVPLHHPKFLRYVLGCSCPPRDSLDIEEFKQPGSGSLTLTAPLSLHQNILGA</sequence>
<organism evidence="1 2">
    <name type="scientific">Paspalum notatum var. saurae</name>
    <dbReference type="NCBI Taxonomy" id="547442"/>
    <lineage>
        <taxon>Eukaryota</taxon>
        <taxon>Viridiplantae</taxon>
        <taxon>Streptophyta</taxon>
        <taxon>Embryophyta</taxon>
        <taxon>Tracheophyta</taxon>
        <taxon>Spermatophyta</taxon>
        <taxon>Magnoliopsida</taxon>
        <taxon>Liliopsida</taxon>
        <taxon>Poales</taxon>
        <taxon>Poaceae</taxon>
        <taxon>PACMAD clade</taxon>
        <taxon>Panicoideae</taxon>
        <taxon>Andropogonodae</taxon>
        <taxon>Paspaleae</taxon>
        <taxon>Paspalinae</taxon>
        <taxon>Paspalum</taxon>
    </lineage>
</organism>
<dbReference type="EMBL" id="CP144753">
    <property type="protein sequence ID" value="WVZ94840.1"/>
    <property type="molecule type" value="Genomic_DNA"/>
</dbReference>
<keyword evidence="2" id="KW-1185">Reference proteome</keyword>
<evidence type="ECO:0000313" key="2">
    <source>
        <dbReference type="Proteomes" id="UP001341281"/>
    </source>
</evidence>
<dbReference type="AlphaFoldDB" id="A0AAQ3XE13"/>
<dbReference type="Proteomes" id="UP001341281">
    <property type="component" value="Chromosome 09"/>
</dbReference>
<reference evidence="1 2" key="1">
    <citation type="submission" date="2024-02" db="EMBL/GenBank/DDBJ databases">
        <title>High-quality chromosome-scale genome assembly of Pensacola bahiagrass (Paspalum notatum Flugge var. saurae).</title>
        <authorList>
            <person name="Vega J.M."/>
            <person name="Podio M."/>
            <person name="Orjuela J."/>
            <person name="Siena L.A."/>
            <person name="Pessino S.C."/>
            <person name="Combes M.C."/>
            <person name="Mariac C."/>
            <person name="Albertini E."/>
            <person name="Pupilli F."/>
            <person name="Ortiz J.P.A."/>
            <person name="Leblanc O."/>
        </authorList>
    </citation>
    <scope>NUCLEOTIDE SEQUENCE [LARGE SCALE GENOMIC DNA]</scope>
    <source>
        <strain evidence="1">R1</strain>
        <tissue evidence="1">Leaf</tissue>
    </source>
</reference>
<protein>
    <submittedName>
        <fullName evidence="1">Uncharacterized protein</fullName>
    </submittedName>
</protein>
<gene>
    <name evidence="1" type="ORF">U9M48_040679</name>
</gene>
<proteinExistence type="predicted"/>
<name>A0AAQ3XE13_PASNO</name>